<keyword evidence="3" id="KW-1185">Reference proteome</keyword>
<sequence length="70" mass="8241">MFSTLEFALFNSKIQKIYLKDDEEKKKTEIGTRSTCTKKHKLPENKQELPPPSSDFKPFIYQKPLHRVSV</sequence>
<evidence type="ECO:0000256" key="1">
    <source>
        <dbReference type="SAM" id="MobiDB-lite"/>
    </source>
</evidence>
<evidence type="ECO:0000313" key="2">
    <source>
        <dbReference type="EMBL" id="CAG8483995.1"/>
    </source>
</evidence>
<evidence type="ECO:0000313" key="3">
    <source>
        <dbReference type="Proteomes" id="UP000789759"/>
    </source>
</evidence>
<feature type="region of interest" description="Disordered" evidence="1">
    <location>
        <begin position="28"/>
        <end position="58"/>
    </location>
</feature>
<gene>
    <name evidence="2" type="ORF">CPELLU_LOCUS1656</name>
</gene>
<reference evidence="2" key="1">
    <citation type="submission" date="2021-06" db="EMBL/GenBank/DDBJ databases">
        <authorList>
            <person name="Kallberg Y."/>
            <person name="Tangrot J."/>
            <person name="Rosling A."/>
        </authorList>
    </citation>
    <scope>NUCLEOTIDE SEQUENCE</scope>
    <source>
        <strain evidence="2">FL966</strain>
    </source>
</reference>
<comment type="caution">
    <text evidence="2">The sequence shown here is derived from an EMBL/GenBank/DDBJ whole genome shotgun (WGS) entry which is preliminary data.</text>
</comment>
<name>A0A9N8WBH3_9GLOM</name>
<protein>
    <submittedName>
        <fullName evidence="2">5540_t:CDS:1</fullName>
    </submittedName>
</protein>
<dbReference type="AlphaFoldDB" id="A0A9N8WBH3"/>
<accession>A0A9N8WBH3</accession>
<organism evidence="2 3">
    <name type="scientific">Cetraspora pellucida</name>
    <dbReference type="NCBI Taxonomy" id="1433469"/>
    <lineage>
        <taxon>Eukaryota</taxon>
        <taxon>Fungi</taxon>
        <taxon>Fungi incertae sedis</taxon>
        <taxon>Mucoromycota</taxon>
        <taxon>Glomeromycotina</taxon>
        <taxon>Glomeromycetes</taxon>
        <taxon>Diversisporales</taxon>
        <taxon>Gigasporaceae</taxon>
        <taxon>Cetraspora</taxon>
    </lineage>
</organism>
<dbReference type="Proteomes" id="UP000789759">
    <property type="component" value="Unassembled WGS sequence"/>
</dbReference>
<proteinExistence type="predicted"/>
<dbReference type="EMBL" id="CAJVQA010000643">
    <property type="protein sequence ID" value="CAG8483995.1"/>
    <property type="molecule type" value="Genomic_DNA"/>
</dbReference>